<dbReference type="SUPFAM" id="SSF52540">
    <property type="entry name" value="P-loop containing nucleoside triphosphate hydrolases"/>
    <property type="match status" value="1"/>
</dbReference>
<dbReference type="Gene3D" id="3.40.50.11420">
    <property type="match status" value="1"/>
</dbReference>
<dbReference type="GO" id="GO:0030488">
    <property type="term" value="P:tRNA methylation"/>
    <property type="evidence" value="ECO:0007669"/>
    <property type="project" value="TreeGrafter"/>
</dbReference>
<dbReference type="AlphaFoldDB" id="A0A0S2I351"/>
<dbReference type="Gene3D" id="3.40.50.11410">
    <property type="match status" value="1"/>
</dbReference>
<dbReference type="PATRIC" id="fig|1307839.3.peg.3246"/>
<name>A0A0S2I351_9BACT</name>
<dbReference type="STRING" id="1307839.L21SP5_03083"/>
<dbReference type="GO" id="GO:0005525">
    <property type="term" value="F:GTP binding"/>
    <property type="evidence" value="ECO:0007669"/>
    <property type="project" value="InterPro"/>
</dbReference>
<evidence type="ECO:0000259" key="1">
    <source>
        <dbReference type="Pfam" id="PF01926"/>
    </source>
</evidence>
<dbReference type="Proteomes" id="UP000064893">
    <property type="component" value="Chromosome"/>
</dbReference>
<dbReference type="NCBIfam" id="TIGR00231">
    <property type="entry name" value="small_GTP"/>
    <property type="match status" value="1"/>
</dbReference>
<dbReference type="Gene3D" id="3.40.50.300">
    <property type="entry name" value="P-loop containing nucleotide triphosphate hydrolases"/>
    <property type="match status" value="1"/>
</dbReference>
<protein>
    <submittedName>
        <fullName evidence="4">tRNA modification GTPase MnmE</fullName>
        <ecNumber evidence="4">3.6.-.-</ecNumber>
    </submittedName>
</protein>
<dbReference type="CDD" id="cd00880">
    <property type="entry name" value="Era_like"/>
    <property type="match status" value="1"/>
</dbReference>
<dbReference type="GO" id="GO:0016787">
    <property type="term" value="F:hydrolase activity"/>
    <property type="evidence" value="ECO:0007669"/>
    <property type="project" value="UniProtKB-KW"/>
</dbReference>
<dbReference type="EMBL" id="CP013118">
    <property type="protein sequence ID" value="ALO16703.1"/>
    <property type="molecule type" value="Genomic_DNA"/>
</dbReference>
<evidence type="ECO:0000313" key="4">
    <source>
        <dbReference type="EMBL" id="ALO16703.1"/>
    </source>
</evidence>
<dbReference type="OrthoDB" id="9811338at2"/>
<dbReference type="NCBIfam" id="TIGR03918">
    <property type="entry name" value="GTP_HydF"/>
    <property type="match status" value="1"/>
</dbReference>
<reference evidence="4 5" key="1">
    <citation type="submission" date="2015-11" db="EMBL/GenBank/DDBJ databases">
        <title>Description and complete genome sequence of a novel strain predominating in hypersaline microbial mats and representing a new family of the Bacteriodetes phylum.</title>
        <authorList>
            <person name="Spring S."/>
            <person name="Bunk B."/>
            <person name="Sproer C."/>
            <person name="Klenk H.-P."/>
        </authorList>
    </citation>
    <scope>NUCLEOTIDE SEQUENCE [LARGE SCALE GENOMIC DNA]</scope>
    <source>
        <strain evidence="4 5">L21-Spi-D4</strain>
    </source>
</reference>
<dbReference type="KEGG" id="blq:L21SP5_03083"/>
<feature type="domain" description="G" evidence="1">
    <location>
        <begin position="10"/>
        <end position="124"/>
    </location>
</feature>
<dbReference type="InterPro" id="IPR040644">
    <property type="entry name" value="HydF_tetramer"/>
</dbReference>
<dbReference type="Pfam" id="PF18133">
    <property type="entry name" value="HydF_tetramer"/>
    <property type="match status" value="1"/>
</dbReference>
<dbReference type="InterPro" id="IPR023873">
    <property type="entry name" value="FeFe-hyd_GTPase_HydF"/>
</dbReference>
<dbReference type="InterPro" id="IPR041606">
    <property type="entry name" value="HydF_dimer"/>
</dbReference>
<evidence type="ECO:0000259" key="2">
    <source>
        <dbReference type="Pfam" id="PF18128"/>
    </source>
</evidence>
<proteinExistence type="predicted"/>
<organism evidence="4 5">
    <name type="scientific">Salinivirga cyanobacteriivorans</name>
    <dbReference type="NCBI Taxonomy" id="1307839"/>
    <lineage>
        <taxon>Bacteria</taxon>
        <taxon>Pseudomonadati</taxon>
        <taxon>Bacteroidota</taxon>
        <taxon>Bacteroidia</taxon>
        <taxon>Bacteroidales</taxon>
        <taxon>Salinivirgaceae</taxon>
        <taxon>Salinivirga</taxon>
    </lineage>
</organism>
<evidence type="ECO:0000259" key="3">
    <source>
        <dbReference type="Pfam" id="PF18133"/>
    </source>
</evidence>
<dbReference type="InterPro" id="IPR027417">
    <property type="entry name" value="P-loop_NTPase"/>
</dbReference>
<dbReference type="Pfam" id="PF18128">
    <property type="entry name" value="HydF_dimer"/>
    <property type="match status" value="1"/>
</dbReference>
<accession>A0A0S2I351</accession>
<gene>
    <name evidence="4" type="primary">mnmE_2</name>
    <name evidence="4" type="ORF">L21SP5_03083</name>
</gene>
<evidence type="ECO:0000313" key="5">
    <source>
        <dbReference type="Proteomes" id="UP000064893"/>
    </source>
</evidence>
<dbReference type="RefSeq" id="WP_057954055.1">
    <property type="nucleotide sequence ID" value="NZ_CP013118.1"/>
</dbReference>
<keyword evidence="4" id="KW-0378">Hydrolase</keyword>
<dbReference type="PANTHER" id="PTHR42714">
    <property type="entry name" value="TRNA MODIFICATION GTPASE GTPBP3"/>
    <property type="match status" value="1"/>
</dbReference>
<dbReference type="PANTHER" id="PTHR42714:SF6">
    <property type="entry name" value="TRANSLATION INITIATION FACTOR IF-2"/>
    <property type="match status" value="1"/>
</dbReference>
<feature type="domain" description="Hydrogen maturase F dimerization" evidence="2">
    <location>
        <begin position="178"/>
        <end position="276"/>
    </location>
</feature>
<dbReference type="GO" id="GO:0002098">
    <property type="term" value="P:tRNA wobble uridine modification"/>
    <property type="evidence" value="ECO:0007669"/>
    <property type="project" value="TreeGrafter"/>
</dbReference>
<sequence>MQKGKASTPHIGIYGRRNNGKSSLINQLAGQDIAIVSDFAGTTTDPVKKSFEITGFGPVILIDTAGIDDEGELGQKRIAKTKASIKSIDLGILVITDNHFDDFEANIIKSFQKTDTPFFIVHNKSDQSELKTDLAQELYAKYGCKIISHSTFTNGQAGMIIDTIKKTIPESAYSTPSLIGDLVQYGDIVLLITPIDIEAPEGRLILPQVQAIRDILDNDAICIVLKEREVDSFLKQTGIKPALAITDSQIFTKADASIPRDIPLTSFSIVLARFKGDFDVYLQGTPKLNDLQNGDRILLLESCTHHVACDDIGRVKIPRWISAFTGKEHEYEVVAGLNDLPRPITDYALVIQCGGCMITRKQLVNRIKPAIEASIPVTNYGMAIAYVQGIYKRAVAPFTKQLDSSNDYL</sequence>
<dbReference type="Pfam" id="PF01926">
    <property type="entry name" value="MMR_HSR1"/>
    <property type="match status" value="1"/>
</dbReference>
<dbReference type="InterPro" id="IPR006073">
    <property type="entry name" value="GTP-bd"/>
</dbReference>
<feature type="domain" description="Hydrogen maturase F tetramerization" evidence="3">
    <location>
        <begin position="281"/>
        <end position="397"/>
    </location>
</feature>
<dbReference type="InterPro" id="IPR005225">
    <property type="entry name" value="Small_GTP-bd"/>
</dbReference>
<dbReference type="GO" id="GO:0005737">
    <property type="term" value="C:cytoplasm"/>
    <property type="evidence" value="ECO:0007669"/>
    <property type="project" value="TreeGrafter"/>
</dbReference>
<dbReference type="EC" id="3.6.-.-" evidence="4"/>
<keyword evidence="5" id="KW-1185">Reference proteome</keyword>